<organism evidence="1 2">
    <name type="scientific">Vibrio zhanjiangensis</name>
    <dbReference type="NCBI Taxonomy" id="1046128"/>
    <lineage>
        <taxon>Bacteria</taxon>
        <taxon>Pseudomonadati</taxon>
        <taxon>Pseudomonadota</taxon>
        <taxon>Gammaproteobacteria</taxon>
        <taxon>Vibrionales</taxon>
        <taxon>Vibrionaceae</taxon>
        <taxon>Vibrio</taxon>
    </lineage>
</organism>
<keyword evidence="2" id="KW-1185">Reference proteome</keyword>
<protein>
    <recommendedName>
        <fullName evidence="3">Molecular chaperone DnaJ</fullName>
    </recommendedName>
</protein>
<evidence type="ECO:0008006" key="3">
    <source>
        <dbReference type="Google" id="ProtNLM"/>
    </source>
</evidence>
<dbReference type="Proteomes" id="UP001157138">
    <property type="component" value="Unassembled WGS sequence"/>
</dbReference>
<name>A0ABQ6F1J1_9VIBR</name>
<comment type="caution">
    <text evidence="1">The sequence shown here is derived from an EMBL/GenBank/DDBJ whole genome shotgun (WGS) entry which is preliminary data.</text>
</comment>
<evidence type="ECO:0000313" key="1">
    <source>
        <dbReference type="EMBL" id="GLT18859.1"/>
    </source>
</evidence>
<evidence type="ECO:0000313" key="2">
    <source>
        <dbReference type="Proteomes" id="UP001157138"/>
    </source>
</evidence>
<gene>
    <name evidence="1" type="ORF">GCM10007938_26410</name>
</gene>
<dbReference type="RefSeq" id="WP_284192732.1">
    <property type="nucleotide sequence ID" value="NZ_BSPW01000059.1"/>
</dbReference>
<accession>A0ABQ6F1J1</accession>
<proteinExistence type="predicted"/>
<reference evidence="2" key="1">
    <citation type="journal article" date="2019" name="Int. J. Syst. Evol. Microbiol.">
        <title>The Global Catalogue of Microorganisms (GCM) 10K type strain sequencing project: providing services to taxonomists for standard genome sequencing and annotation.</title>
        <authorList>
            <consortium name="The Broad Institute Genomics Platform"/>
            <consortium name="The Broad Institute Genome Sequencing Center for Infectious Disease"/>
            <person name="Wu L."/>
            <person name="Ma J."/>
        </authorList>
    </citation>
    <scope>NUCLEOTIDE SEQUENCE [LARGE SCALE GENOMIC DNA]</scope>
    <source>
        <strain evidence="2">NBRC 108723</strain>
    </source>
</reference>
<dbReference type="EMBL" id="BSPW01000059">
    <property type="protein sequence ID" value="GLT18859.1"/>
    <property type="molecule type" value="Genomic_DNA"/>
</dbReference>
<sequence length="50" mass="5390">MDEENEVCHICGGSGVGKATVRTQQEWEEEGCPSEPIQCQHCNGSGVEPN</sequence>